<feature type="transmembrane region" description="Helical" evidence="1">
    <location>
        <begin position="79"/>
        <end position="101"/>
    </location>
</feature>
<protein>
    <recommendedName>
        <fullName evidence="4">Lipoprotein</fullName>
    </recommendedName>
</protein>
<organism evidence="2 3">
    <name type="scientific">Myxococcus llanfairpwllgwyngyllgogerychwyrndrobwllllantysiliogogogochensis</name>
    <dbReference type="NCBI Taxonomy" id="2590453"/>
    <lineage>
        <taxon>Bacteria</taxon>
        <taxon>Pseudomonadati</taxon>
        <taxon>Myxococcota</taxon>
        <taxon>Myxococcia</taxon>
        <taxon>Myxococcales</taxon>
        <taxon>Cystobacterineae</taxon>
        <taxon>Myxococcaceae</taxon>
        <taxon>Myxococcus</taxon>
    </lineage>
</organism>
<dbReference type="PROSITE" id="PS51257">
    <property type="entry name" value="PROKAR_LIPOPROTEIN"/>
    <property type="match status" value="1"/>
</dbReference>
<keyword evidence="3" id="KW-1185">Reference proteome</keyword>
<keyword evidence="1" id="KW-0812">Transmembrane</keyword>
<keyword evidence="1" id="KW-0472">Membrane</keyword>
<dbReference type="EMBL" id="VIFM01000046">
    <property type="protein sequence ID" value="TQF15316.1"/>
    <property type="molecule type" value="Genomic_DNA"/>
</dbReference>
<name>A0A540X242_9BACT</name>
<evidence type="ECO:0000313" key="3">
    <source>
        <dbReference type="Proteomes" id="UP000315369"/>
    </source>
</evidence>
<reference evidence="2 3" key="1">
    <citation type="submission" date="2019-06" db="EMBL/GenBank/DDBJ databases">
        <authorList>
            <person name="Livingstone P."/>
            <person name="Whitworth D."/>
        </authorList>
    </citation>
    <scope>NUCLEOTIDE SEQUENCE [LARGE SCALE GENOMIC DNA]</scope>
    <source>
        <strain evidence="2 3">AM401</strain>
    </source>
</reference>
<dbReference type="Proteomes" id="UP000315369">
    <property type="component" value="Unassembled WGS sequence"/>
</dbReference>
<dbReference type="RefSeq" id="WP_141643011.1">
    <property type="nucleotide sequence ID" value="NZ_VIFM01000046.1"/>
</dbReference>
<feature type="transmembrane region" description="Helical" evidence="1">
    <location>
        <begin position="42"/>
        <end position="67"/>
    </location>
</feature>
<evidence type="ECO:0008006" key="4">
    <source>
        <dbReference type="Google" id="ProtNLM"/>
    </source>
</evidence>
<feature type="transmembrane region" description="Helical" evidence="1">
    <location>
        <begin position="107"/>
        <end position="127"/>
    </location>
</feature>
<evidence type="ECO:0000313" key="2">
    <source>
        <dbReference type="EMBL" id="TQF15316.1"/>
    </source>
</evidence>
<sequence>MKATAFPVSTVAFHVVALAFFGGCAAWLVQESQALGGRRGMMALAVAVASGGQVLLSLVALVALLRARALVALGSRARMGTYLQILAGMGLLALLGVHLVYSEARPALGSFCLGLAVWLGAIGLHLVPGLFLSGEGFIDPLGRRTRFSELEWFSFQKGDGEPPRVLLQAGRGASLRLEARLAHDAVDGVRGRLLQVGLSPRAPGR</sequence>
<comment type="caution">
    <text evidence="2">The sequence shown here is derived from an EMBL/GenBank/DDBJ whole genome shotgun (WGS) entry which is preliminary data.</text>
</comment>
<dbReference type="OrthoDB" id="5510985at2"/>
<proteinExistence type="predicted"/>
<gene>
    <name evidence="2" type="ORF">FJV41_14200</name>
</gene>
<dbReference type="AlphaFoldDB" id="A0A540X242"/>
<evidence type="ECO:0000256" key="1">
    <source>
        <dbReference type="SAM" id="Phobius"/>
    </source>
</evidence>
<accession>A0A540X242</accession>
<keyword evidence="1" id="KW-1133">Transmembrane helix</keyword>